<dbReference type="AlphaFoldDB" id="A0A979GVV5"/>
<reference evidence="1 2" key="2">
    <citation type="journal article" date="2010" name="Stand. Genomic Sci.">
        <title>Complete genome sequence of Chitinophaga pinensis type strain (UQM 2034).</title>
        <authorList>
            <person name="Glavina Del Rio T."/>
            <person name="Abt B."/>
            <person name="Spring S."/>
            <person name="Lapidus A."/>
            <person name="Nolan M."/>
            <person name="Tice H."/>
            <person name="Copeland A."/>
            <person name="Cheng J.F."/>
            <person name="Chen F."/>
            <person name="Bruce D."/>
            <person name="Goodwin L."/>
            <person name="Pitluck S."/>
            <person name="Ivanova N."/>
            <person name="Mavromatis K."/>
            <person name="Mikhailova N."/>
            <person name="Pati A."/>
            <person name="Chen A."/>
            <person name="Palaniappan K."/>
            <person name="Land M."/>
            <person name="Hauser L."/>
            <person name="Chang Y.J."/>
            <person name="Jeffries C.D."/>
            <person name="Chain P."/>
            <person name="Saunders E."/>
            <person name="Detter J.C."/>
            <person name="Brettin T."/>
            <person name="Rohde M."/>
            <person name="Goker M."/>
            <person name="Bristow J."/>
            <person name="Eisen J.A."/>
            <person name="Markowitz V."/>
            <person name="Hugenholtz P."/>
            <person name="Kyrpides N.C."/>
            <person name="Klenk H.P."/>
            <person name="Lucas S."/>
        </authorList>
    </citation>
    <scope>NUCLEOTIDE SEQUENCE [LARGE SCALE GENOMIC DNA]</scope>
    <source>
        <strain evidence="2">ATCC 43595 / DSM 2588 / LMG 13176 / NBRC 15968 / NCIMB 11800 / UQM 2034</strain>
    </source>
</reference>
<dbReference type="RefSeq" id="WP_012791529.1">
    <property type="nucleotide sequence ID" value="NC_013132.1"/>
</dbReference>
<accession>A0A979GVV5</accession>
<evidence type="ECO:0000313" key="2">
    <source>
        <dbReference type="Proteomes" id="UP000002215"/>
    </source>
</evidence>
<dbReference type="CDD" id="cd08054">
    <property type="entry name" value="gp6"/>
    <property type="match status" value="1"/>
</dbReference>
<name>A0A979GVV5_CHIPD</name>
<dbReference type="Gene3D" id="1.10.3230.30">
    <property type="entry name" value="Phage gp6-like head-tail connector protein"/>
    <property type="match status" value="1"/>
</dbReference>
<gene>
    <name evidence="1" type="ordered locus">Cpin_3894</name>
</gene>
<dbReference type="Proteomes" id="UP000002215">
    <property type="component" value="Chromosome"/>
</dbReference>
<protein>
    <recommendedName>
        <fullName evidence="3">Phage gp6-like head-tail connector protein</fullName>
    </recommendedName>
</protein>
<reference evidence="2" key="1">
    <citation type="submission" date="2009-08" db="EMBL/GenBank/DDBJ databases">
        <title>The complete genome of Chitinophaga pinensis DSM 2588.</title>
        <authorList>
            <consortium name="US DOE Joint Genome Institute (JGI-PGF)"/>
            <person name="Lucas S."/>
            <person name="Copeland A."/>
            <person name="Lapidus A."/>
            <person name="Glavina del Rio T."/>
            <person name="Dalin E."/>
            <person name="Tice H."/>
            <person name="Bruce D."/>
            <person name="Goodwin L."/>
            <person name="Pitluck S."/>
            <person name="Kyrpides N."/>
            <person name="Mavromatis K."/>
            <person name="Ivanova N."/>
            <person name="Mikhailova N."/>
            <person name="Sims D."/>
            <person name="Meinche L."/>
            <person name="Brettin T."/>
            <person name="Detter J.C."/>
            <person name="Han C."/>
            <person name="Larimer F."/>
            <person name="Land M."/>
            <person name="Hauser L."/>
            <person name="Markowitz V."/>
            <person name="Cheng J.-F."/>
            <person name="Hugenholtz P."/>
            <person name="Woyke T."/>
            <person name="Wu D."/>
            <person name="Spring S."/>
            <person name="Klenk H.-P."/>
            <person name="Eisen J.A."/>
        </authorList>
    </citation>
    <scope>NUCLEOTIDE SEQUENCE [LARGE SCALE GENOMIC DNA]</scope>
    <source>
        <strain evidence="2">ATCC 43595 / DSM 2588 / LMG 13176 / NBRC 15968 / NCIMB 11800 / UQM 2034</strain>
    </source>
</reference>
<dbReference type="OrthoDB" id="670632at2"/>
<proteinExistence type="predicted"/>
<dbReference type="KEGG" id="cpi:Cpin_3894"/>
<evidence type="ECO:0000313" key="1">
    <source>
        <dbReference type="EMBL" id="ACU61356.1"/>
    </source>
</evidence>
<dbReference type="EMBL" id="CP001699">
    <property type="protein sequence ID" value="ACU61356.1"/>
    <property type="molecule type" value="Genomic_DNA"/>
</dbReference>
<evidence type="ECO:0008006" key="3">
    <source>
        <dbReference type="Google" id="ProtNLM"/>
    </source>
</evidence>
<sequence length="176" mass="19414">MCSNKLLDKKPLSVPDQEPVDLESVKEFMNVDFDEKNNTISSLIIAARTLLEDKYDIGIVKKRLQVVVDNSCGGIELPGFPVSNISAVDKDGAVVDLNTIGGDVVYVESPCSCYLKISYDSGYEIADVPEVYKTAIKEQVTWMFSNLNDVEVAKTIAPLAEVNLLPYRRNGFGVFL</sequence>
<organism evidence="1 2">
    <name type="scientific">Chitinophaga pinensis (strain ATCC 43595 / DSM 2588 / LMG 13176 / NBRC 15968 / NCIMB 11800 / UQM 2034)</name>
    <dbReference type="NCBI Taxonomy" id="485918"/>
    <lineage>
        <taxon>Bacteria</taxon>
        <taxon>Pseudomonadati</taxon>
        <taxon>Bacteroidota</taxon>
        <taxon>Chitinophagia</taxon>
        <taxon>Chitinophagales</taxon>
        <taxon>Chitinophagaceae</taxon>
        <taxon>Chitinophaga</taxon>
    </lineage>
</organism>